<proteinExistence type="inferred from homology"/>
<evidence type="ECO:0000259" key="2">
    <source>
        <dbReference type="Pfam" id="PF01370"/>
    </source>
</evidence>
<dbReference type="Proteomes" id="UP000637695">
    <property type="component" value="Unassembled WGS sequence"/>
</dbReference>
<dbReference type="AlphaFoldDB" id="A0A917NKM2"/>
<dbReference type="InterPro" id="IPR010099">
    <property type="entry name" value="SDR39U1"/>
</dbReference>
<dbReference type="Gene3D" id="3.40.50.720">
    <property type="entry name" value="NAD(P)-binding Rossmann-like Domain"/>
    <property type="match status" value="1"/>
</dbReference>
<dbReference type="NCBIfam" id="TIGR01777">
    <property type="entry name" value="yfcH"/>
    <property type="match status" value="1"/>
</dbReference>
<dbReference type="PANTHER" id="PTHR11092:SF0">
    <property type="entry name" value="EPIMERASE FAMILY PROTEIN SDR39U1"/>
    <property type="match status" value="1"/>
</dbReference>
<dbReference type="PANTHER" id="PTHR11092">
    <property type="entry name" value="SUGAR NUCLEOTIDE EPIMERASE RELATED"/>
    <property type="match status" value="1"/>
</dbReference>
<dbReference type="EMBL" id="BMOY01000023">
    <property type="protein sequence ID" value="GGJ07857.1"/>
    <property type="molecule type" value="Genomic_DNA"/>
</dbReference>
<evidence type="ECO:0000259" key="3">
    <source>
        <dbReference type="Pfam" id="PF08338"/>
    </source>
</evidence>
<dbReference type="Pfam" id="PF08338">
    <property type="entry name" value="DUF1731"/>
    <property type="match status" value="1"/>
</dbReference>
<dbReference type="InterPro" id="IPR013549">
    <property type="entry name" value="DUF1731"/>
</dbReference>
<keyword evidence="5" id="KW-1185">Reference proteome</keyword>
<feature type="domain" description="NAD-dependent epimerase/dehydratase" evidence="2">
    <location>
        <begin position="3"/>
        <end position="223"/>
    </location>
</feature>
<gene>
    <name evidence="4" type="ORF">GCM10010885_16250</name>
</gene>
<dbReference type="InterPro" id="IPR001509">
    <property type="entry name" value="Epimerase_deHydtase"/>
</dbReference>
<reference evidence="4" key="1">
    <citation type="journal article" date="2014" name="Int. J. Syst. Evol. Microbiol.">
        <title>Complete genome sequence of Corynebacterium casei LMG S-19264T (=DSM 44701T), isolated from a smear-ripened cheese.</title>
        <authorList>
            <consortium name="US DOE Joint Genome Institute (JGI-PGF)"/>
            <person name="Walter F."/>
            <person name="Albersmeier A."/>
            <person name="Kalinowski J."/>
            <person name="Ruckert C."/>
        </authorList>
    </citation>
    <scope>NUCLEOTIDE SEQUENCE</scope>
    <source>
        <strain evidence="4">JCM 18487</strain>
    </source>
</reference>
<protein>
    <submittedName>
        <fullName evidence="4">Epimerase</fullName>
    </submittedName>
</protein>
<dbReference type="Pfam" id="PF01370">
    <property type="entry name" value="Epimerase"/>
    <property type="match status" value="1"/>
</dbReference>
<sequence>MRVVVLGASGFIGRHLTRQLEEDGHRVVIVRRPYTAERLLMVLEGEPPAATAPIGADTAGPAPGEAEPYAVVNLAGESIDRGRWTRRHKARILSSRLTVTQAAVTAIRAARRKPAVLVNASAVGYYGTSGVLTFDEQSGPGTGFLADVCKAWEEAARAAAAETRVVLARFGMVLGPDGGALPRIATLFRLGLGGRVGSGEQWVSWVHVADAAGLVAHCLTNAKLAGPVNVVAPHPVRMDTFTRALAHTLHRPHGLSAPAPLLRFMLGEKADLLLTGQCVLPRRALAAGYTFRFANLESALADLLGRME</sequence>
<evidence type="ECO:0000313" key="5">
    <source>
        <dbReference type="Proteomes" id="UP000637695"/>
    </source>
</evidence>
<name>A0A917NKM2_9BACL</name>
<evidence type="ECO:0000256" key="1">
    <source>
        <dbReference type="ARBA" id="ARBA00009353"/>
    </source>
</evidence>
<comment type="similarity">
    <text evidence="1">Belongs to the NAD(P)-dependent epimerase/dehydratase family. SDR39U1 subfamily.</text>
</comment>
<dbReference type="InterPro" id="IPR036291">
    <property type="entry name" value="NAD(P)-bd_dom_sf"/>
</dbReference>
<organism evidence="4 5">
    <name type="scientific">Alicyclobacillus cellulosilyticus</name>
    <dbReference type="NCBI Taxonomy" id="1003997"/>
    <lineage>
        <taxon>Bacteria</taxon>
        <taxon>Bacillati</taxon>
        <taxon>Bacillota</taxon>
        <taxon>Bacilli</taxon>
        <taxon>Bacillales</taxon>
        <taxon>Alicyclobacillaceae</taxon>
        <taxon>Alicyclobacillus</taxon>
    </lineage>
</organism>
<comment type="caution">
    <text evidence="4">The sequence shown here is derived from an EMBL/GenBank/DDBJ whole genome shotgun (WGS) entry which is preliminary data.</text>
</comment>
<feature type="domain" description="DUF1731" evidence="3">
    <location>
        <begin position="257"/>
        <end position="303"/>
    </location>
</feature>
<dbReference type="SUPFAM" id="SSF51735">
    <property type="entry name" value="NAD(P)-binding Rossmann-fold domains"/>
    <property type="match status" value="1"/>
</dbReference>
<evidence type="ECO:0000313" key="4">
    <source>
        <dbReference type="EMBL" id="GGJ07857.1"/>
    </source>
</evidence>
<reference evidence="4" key="2">
    <citation type="submission" date="2020-09" db="EMBL/GenBank/DDBJ databases">
        <authorList>
            <person name="Sun Q."/>
            <person name="Ohkuma M."/>
        </authorList>
    </citation>
    <scope>NUCLEOTIDE SEQUENCE</scope>
    <source>
        <strain evidence="4">JCM 18487</strain>
    </source>
</reference>
<accession>A0A917NKM2</accession>
<dbReference type="RefSeq" id="WP_188882331.1">
    <property type="nucleotide sequence ID" value="NZ_BMOY01000023.1"/>
</dbReference>